<dbReference type="PANTHER" id="PTHR43692:SF1">
    <property type="entry name" value="UDP-N-ACETYLMURAMOYLALANINE--D-GLUTAMATE LIGASE"/>
    <property type="match status" value="1"/>
</dbReference>
<evidence type="ECO:0000256" key="11">
    <source>
        <dbReference type="ARBA" id="ARBA00022960"/>
    </source>
</evidence>
<comment type="subcellular location">
    <subcellularLocation>
        <location evidence="2 17 18">Cytoplasm</location>
    </subcellularLocation>
</comment>
<dbReference type="SUPFAM" id="SSF53623">
    <property type="entry name" value="MurD-like peptide ligases, catalytic domain"/>
    <property type="match status" value="1"/>
</dbReference>
<evidence type="ECO:0000259" key="20">
    <source>
        <dbReference type="Pfam" id="PF08245"/>
    </source>
</evidence>
<feature type="domain" description="Mur ligase central" evidence="20">
    <location>
        <begin position="113"/>
        <end position="290"/>
    </location>
</feature>
<evidence type="ECO:0000256" key="1">
    <source>
        <dbReference type="ARBA" id="ARBA00002734"/>
    </source>
</evidence>
<keyword evidence="12 17" id="KW-0573">Peptidoglycan synthesis</keyword>
<comment type="pathway">
    <text evidence="3 17 18">Cell wall biogenesis; peptidoglycan biosynthesis.</text>
</comment>
<dbReference type="InterPro" id="IPR036565">
    <property type="entry name" value="Mur-like_cat_sf"/>
</dbReference>
<dbReference type="RefSeq" id="WP_158362102.1">
    <property type="nucleotide sequence ID" value="NZ_JAOQKC010000004.1"/>
</dbReference>
<evidence type="ECO:0000259" key="19">
    <source>
        <dbReference type="Pfam" id="PF02875"/>
    </source>
</evidence>
<evidence type="ECO:0000256" key="16">
    <source>
        <dbReference type="ARBA" id="ARBA00047632"/>
    </source>
</evidence>
<evidence type="ECO:0000256" key="5">
    <source>
        <dbReference type="ARBA" id="ARBA00012212"/>
    </source>
</evidence>
<keyword evidence="17 18" id="KW-0131">Cell cycle</keyword>
<feature type="binding site" evidence="17">
    <location>
        <begin position="115"/>
        <end position="121"/>
    </location>
    <ligand>
        <name>ATP</name>
        <dbReference type="ChEBI" id="CHEBI:30616"/>
    </ligand>
</feature>
<dbReference type="Gene3D" id="3.40.1190.10">
    <property type="entry name" value="Mur-like, catalytic domain"/>
    <property type="match status" value="1"/>
</dbReference>
<keyword evidence="13 17" id="KW-0961">Cell wall biogenesis/degradation</keyword>
<keyword evidence="10 17" id="KW-0067">ATP-binding</keyword>
<evidence type="ECO:0000313" key="22">
    <source>
        <dbReference type="Proteomes" id="UP001652461"/>
    </source>
</evidence>
<evidence type="ECO:0000256" key="3">
    <source>
        <dbReference type="ARBA" id="ARBA00004752"/>
    </source>
</evidence>
<dbReference type="InterPro" id="IPR036615">
    <property type="entry name" value="Mur_ligase_C_dom_sf"/>
</dbReference>
<dbReference type="Pfam" id="PF02875">
    <property type="entry name" value="Mur_ligase_C"/>
    <property type="match status" value="1"/>
</dbReference>
<organism evidence="21 22">
    <name type="scientific">Laedolimicola ammoniilytica</name>
    <dbReference type="NCBI Taxonomy" id="2981771"/>
    <lineage>
        <taxon>Bacteria</taxon>
        <taxon>Bacillati</taxon>
        <taxon>Bacillota</taxon>
        <taxon>Clostridia</taxon>
        <taxon>Lachnospirales</taxon>
        <taxon>Lachnospiraceae</taxon>
        <taxon>Laedolimicola</taxon>
    </lineage>
</organism>
<name>A0ABT2RUM4_9FIRM</name>
<evidence type="ECO:0000256" key="13">
    <source>
        <dbReference type="ARBA" id="ARBA00023316"/>
    </source>
</evidence>
<dbReference type="EMBL" id="JAOQKC010000004">
    <property type="protein sequence ID" value="MCU6696018.1"/>
    <property type="molecule type" value="Genomic_DNA"/>
</dbReference>
<gene>
    <name evidence="17 21" type="primary">murD</name>
    <name evidence="21" type="ORF">OCV63_03790</name>
</gene>
<dbReference type="Pfam" id="PF21799">
    <property type="entry name" value="MurD-like_N"/>
    <property type="match status" value="1"/>
</dbReference>
<evidence type="ECO:0000256" key="17">
    <source>
        <dbReference type="HAMAP-Rule" id="MF_00639"/>
    </source>
</evidence>
<evidence type="ECO:0000256" key="12">
    <source>
        <dbReference type="ARBA" id="ARBA00022984"/>
    </source>
</evidence>
<dbReference type="InterPro" id="IPR005762">
    <property type="entry name" value="MurD"/>
</dbReference>
<dbReference type="SUPFAM" id="SSF53244">
    <property type="entry name" value="MurD-like peptide ligases, peptide-binding domain"/>
    <property type="match status" value="1"/>
</dbReference>
<protein>
    <recommendedName>
        <fullName evidence="6 17">UDP-N-acetylmuramoylalanine--D-glutamate ligase</fullName>
        <ecNumber evidence="5 17">6.3.2.9</ecNumber>
    </recommendedName>
    <alternativeName>
        <fullName evidence="15 17">D-glutamic acid-adding enzyme</fullName>
    </alternativeName>
    <alternativeName>
        <fullName evidence="14 17">UDP-N-acetylmuramoyl-L-alanyl-D-glutamate synthetase</fullName>
    </alternativeName>
</protein>
<dbReference type="InterPro" id="IPR013221">
    <property type="entry name" value="Mur_ligase_cen"/>
</dbReference>
<evidence type="ECO:0000256" key="8">
    <source>
        <dbReference type="ARBA" id="ARBA00022598"/>
    </source>
</evidence>
<dbReference type="Gene3D" id="3.90.190.20">
    <property type="entry name" value="Mur ligase, C-terminal domain"/>
    <property type="match status" value="1"/>
</dbReference>
<keyword evidence="8 17" id="KW-0436">Ligase</keyword>
<comment type="caution">
    <text evidence="21">The sequence shown here is derived from an EMBL/GenBank/DDBJ whole genome shotgun (WGS) entry which is preliminary data.</text>
</comment>
<keyword evidence="22" id="KW-1185">Reference proteome</keyword>
<evidence type="ECO:0000256" key="9">
    <source>
        <dbReference type="ARBA" id="ARBA00022741"/>
    </source>
</evidence>
<dbReference type="SUPFAM" id="SSF51984">
    <property type="entry name" value="MurCD N-terminal domain"/>
    <property type="match status" value="1"/>
</dbReference>
<keyword evidence="9 17" id="KW-0547">Nucleotide-binding</keyword>
<comment type="function">
    <text evidence="1 17 18">Cell wall formation. Catalyzes the addition of glutamate to the nucleotide precursor UDP-N-acetylmuramoyl-L-alanine (UMA).</text>
</comment>
<keyword evidence="7 17" id="KW-0963">Cytoplasm</keyword>
<dbReference type="Gene3D" id="3.40.50.720">
    <property type="entry name" value="NAD(P)-binding Rossmann-like Domain"/>
    <property type="match status" value="1"/>
</dbReference>
<dbReference type="NCBIfam" id="TIGR01087">
    <property type="entry name" value="murD"/>
    <property type="match status" value="1"/>
</dbReference>
<evidence type="ECO:0000256" key="7">
    <source>
        <dbReference type="ARBA" id="ARBA00022490"/>
    </source>
</evidence>
<comment type="similarity">
    <text evidence="4 17">Belongs to the MurCDEF family.</text>
</comment>
<evidence type="ECO:0000256" key="6">
    <source>
        <dbReference type="ARBA" id="ARBA00015655"/>
    </source>
</evidence>
<evidence type="ECO:0000313" key="21">
    <source>
        <dbReference type="EMBL" id="MCU6696018.1"/>
    </source>
</evidence>
<dbReference type="InterPro" id="IPR004101">
    <property type="entry name" value="Mur_ligase_C"/>
</dbReference>
<accession>A0ABT2RUM4</accession>
<comment type="catalytic activity">
    <reaction evidence="16 17 18">
        <text>UDP-N-acetyl-alpha-D-muramoyl-L-alanine + D-glutamate + ATP = UDP-N-acetyl-alpha-D-muramoyl-L-alanyl-D-glutamate + ADP + phosphate + H(+)</text>
        <dbReference type="Rhea" id="RHEA:16429"/>
        <dbReference type="ChEBI" id="CHEBI:15378"/>
        <dbReference type="ChEBI" id="CHEBI:29986"/>
        <dbReference type="ChEBI" id="CHEBI:30616"/>
        <dbReference type="ChEBI" id="CHEBI:43474"/>
        <dbReference type="ChEBI" id="CHEBI:83898"/>
        <dbReference type="ChEBI" id="CHEBI:83900"/>
        <dbReference type="ChEBI" id="CHEBI:456216"/>
        <dbReference type="EC" id="6.3.2.9"/>
    </reaction>
</comment>
<evidence type="ECO:0000256" key="15">
    <source>
        <dbReference type="ARBA" id="ARBA00032324"/>
    </source>
</evidence>
<dbReference type="PANTHER" id="PTHR43692">
    <property type="entry name" value="UDP-N-ACETYLMURAMOYLALANINE--D-GLUTAMATE LIGASE"/>
    <property type="match status" value="1"/>
</dbReference>
<dbReference type="Pfam" id="PF08245">
    <property type="entry name" value="Mur_ligase_M"/>
    <property type="match status" value="1"/>
</dbReference>
<reference evidence="21 22" key="1">
    <citation type="journal article" date="2021" name="ISME Commun">
        <title>Automated analysis of genomic sequences facilitates high-throughput and comprehensive description of bacteria.</title>
        <authorList>
            <person name="Hitch T.C.A."/>
        </authorList>
    </citation>
    <scope>NUCLEOTIDE SEQUENCE [LARGE SCALE GENOMIC DNA]</scope>
    <source>
        <strain evidence="21 22">Sanger_04</strain>
    </source>
</reference>
<dbReference type="Proteomes" id="UP001652461">
    <property type="component" value="Unassembled WGS sequence"/>
</dbReference>
<evidence type="ECO:0000256" key="2">
    <source>
        <dbReference type="ARBA" id="ARBA00004496"/>
    </source>
</evidence>
<dbReference type="HAMAP" id="MF_00639">
    <property type="entry name" value="MurD"/>
    <property type="match status" value="1"/>
</dbReference>
<feature type="domain" description="Mur ligase C-terminal" evidence="19">
    <location>
        <begin position="313"/>
        <end position="427"/>
    </location>
</feature>
<evidence type="ECO:0000256" key="10">
    <source>
        <dbReference type="ARBA" id="ARBA00022840"/>
    </source>
</evidence>
<dbReference type="GO" id="GO:0008764">
    <property type="term" value="F:UDP-N-acetylmuramoylalanine-D-glutamate ligase activity"/>
    <property type="evidence" value="ECO:0007669"/>
    <property type="project" value="UniProtKB-EC"/>
</dbReference>
<evidence type="ECO:0000256" key="18">
    <source>
        <dbReference type="RuleBase" id="RU003664"/>
    </source>
</evidence>
<dbReference type="EC" id="6.3.2.9" evidence="5 17"/>
<evidence type="ECO:0000256" key="4">
    <source>
        <dbReference type="ARBA" id="ARBA00010416"/>
    </source>
</evidence>
<evidence type="ECO:0000256" key="14">
    <source>
        <dbReference type="ARBA" id="ARBA00030398"/>
    </source>
</evidence>
<sequence>MITDKKIVVIGSGVSGVGAVKLLEAAGAVPTLYDSNEKLTGAEVRGRLPEGSKCKIVLGAFPEELKKETELVVLSPGVPVDLPLVEELRANGATIWGEVELAYHFGKGRIAAITGTNGKTTTTTLVGEIFKSYYPEVFVVGNIGTAYTQEALKMTGNSVTAAEISSFQLETIENFHPKVSAILNITPDHLNRHHTMKCYIETKEKIAENQTRDDTCVLNYDDEETRRFGETCKASVLYFSREHILDQGVYLDGTAIVYADEAVRTKICDISELKLLGTHNYENVMAAVAITAAMGVPFPYIRETVINFTAVEHRIEFVAEKKGVAYYNDSKGTNTDASIKAVQAMNRPTIVIGGGYDKHVTFDDWIECFGDKVKWLVLLGQTANQIAETAKKHGFTNIVFTGSLEEAVQVCADKAESGDAVLLSPACASWGMFDNYEQRGRMFKDYVRALPE</sequence>
<keyword evidence="17 18" id="KW-0132">Cell division</keyword>
<keyword evidence="11 17" id="KW-0133">Cell shape</keyword>
<proteinExistence type="inferred from homology"/>